<keyword evidence="9 16" id="KW-0418">Kinase</keyword>
<dbReference type="GO" id="GO:0005524">
    <property type="term" value="F:ATP binding"/>
    <property type="evidence" value="ECO:0007669"/>
    <property type="project" value="UniProtKB-KW"/>
</dbReference>
<accession>A0A7W3LJH2</accession>
<dbReference type="GO" id="GO:0016301">
    <property type="term" value="F:kinase activity"/>
    <property type="evidence" value="ECO:0007669"/>
    <property type="project" value="UniProtKB-KW"/>
</dbReference>
<evidence type="ECO:0000256" key="11">
    <source>
        <dbReference type="ARBA" id="ARBA00023056"/>
    </source>
</evidence>
<keyword evidence="11" id="KW-0320">Glycogen biosynthesis</keyword>
<comment type="catalytic activity">
    <reaction evidence="14">
        <text>D-maltose + ATP = alpha-maltose 1-phosphate + ADP + H(+)</text>
        <dbReference type="Rhea" id="RHEA:31915"/>
        <dbReference type="ChEBI" id="CHEBI:15378"/>
        <dbReference type="ChEBI" id="CHEBI:17306"/>
        <dbReference type="ChEBI" id="CHEBI:30616"/>
        <dbReference type="ChEBI" id="CHEBI:63576"/>
        <dbReference type="ChEBI" id="CHEBI:456216"/>
        <dbReference type="EC" id="2.7.1.175"/>
    </reaction>
</comment>
<evidence type="ECO:0000256" key="14">
    <source>
        <dbReference type="ARBA" id="ARBA00049067"/>
    </source>
</evidence>
<comment type="subunit">
    <text evidence="3">Monomer.</text>
</comment>
<evidence type="ECO:0000313" key="17">
    <source>
        <dbReference type="Proteomes" id="UP000572680"/>
    </source>
</evidence>
<evidence type="ECO:0000256" key="9">
    <source>
        <dbReference type="ARBA" id="ARBA00022777"/>
    </source>
</evidence>
<evidence type="ECO:0000256" key="8">
    <source>
        <dbReference type="ARBA" id="ARBA00022741"/>
    </source>
</evidence>
<evidence type="ECO:0000259" key="15">
    <source>
        <dbReference type="Pfam" id="PF18085"/>
    </source>
</evidence>
<gene>
    <name evidence="16" type="ORF">HNR61_000770</name>
</gene>
<proteinExistence type="inferred from homology"/>
<evidence type="ECO:0000256" key="2">
    <source>
        <dbReference type="ARBA" id="ARBA00006219"/>
    </source>
</evidence>
<dbReference type="SUPFAM" id="SSF56112">
    <property type="entry name" value="Protein kinase-like (PK-like)"/>
    <property type="match status" value="1"/>
</dbReference>
<evidence type="ECO:0000256" key="10">
    <source>
        <dbReference type="ARBA" id="ARBA00022840"/>
    </source>
</evidence>
<evidence type="ECO:0000313" key="16">
    <source>
        <dbReference type="EMBL" id="MBA8949172.1"/>
    </source>
</evidence>
<feature type="domain" description="Maltokinase N-terminal cap" evidence="15">
    <location>
        <begin position="14"/>
        <end position="99"/>
    </location>
</feature>
<dbReference type="InterPro" id="IPR040999">
    <property type="entry name" value="Mak_N_cap"/>
</dbReference>
<keyword evidence="17" id="KW-1185">Reference proteome</keyword>
<dbReference type="UniPathway" id="UPA00164"/>
<evidence type="ECO:0000256" key="4">
    <source>
        <dbReference type="ARBA" id="ARBA00011962"/>
    </source>
</evidence>
<keyword evidence="10" id="KW-0067">ATP-binding</keyword>
<evidence type="ECO:0000256" key="3">
    <source>
        <dbReference type="ARBA" id="ARBA00011245"/>
    </source>
</evidence>
<dbReference type="Proteomes" id="UP000572680">
    <property type="component" value="Unassembled WGS sequence"/>
</dbReference>
<evidence type="ECO:0000256" key="7">
    <source>
        <dbReference type="ARBA" id="ARBA00022679"/>
    </source>
</evidence>
<sequence length="483" mass="52377">MPAESTMAALLHDWLPRQRWFAGKDRPVTEVSLGTATELLPGDPGLRHLVLDVRQGDVVDHYQVLLGTRRVLPDRLAHAEIGRVGEGHDATHVYDAVHDPELNRALLAGIAEEAAVGPLRFRRAPGTAIDVSAPGTPMSAEQSNTSLVYGETHICKLFRRLSPGPSPDLEINLALSELGCPHVPAVHGWVELATAGTGEPVTLALLSEFLRGGSDGWRLATTSVRDWFAMPMTRGAEPYPGAPTRRPNGSYTAADPGWAGGDFAAEAERLGAATAAVHRDLARAFGVTEVGAEHVREMARAMRRQLDEVAADVPEVAPHAGAIGATFDALAERTEPLALQRVHGDLHLGQAMRTGHGWTLLDFEGEPARTPEERRALGHPLRDVAGMLRSFEYAARFLHADEGQAPPAVALEQERRALAWAERNREAFCRGYAAAGGPDPAAHRVLTRALEFDKAVYEIRYEARNRPSWLTVPLHSLAHLTAR</sequence>
<dbReference type="Gene3D" id="3.90.1200.10">
    <property type="match status" value="1"/>
</dbReference>
<dbReference type="EMBL" id="JACJIA010000001">
    <property type="protein sequence ID" value="MBA8949172.1"/>
    <property type="molecule type" value="Genomic_DNA"/>
</dbReference>
<keyword evidence="8" id="KW-0547">Nucleotide-binding</keyword>
<protein>
    <recommendedName>
        <fullName evidence="5">Maltokinase</fullName>
        <ecNumber evidence="4">2.7.1.175</ecNumber>
    </recommendedName>
    <alternativeName>
        <fullName evidence="13">Maltose-1-phosphate synthase</fullName>
    </alternativeName>
</protein>
<comment type="similarity">
    <text evidence="2">Belongs to the aminoglycoside phosphotransferase family.</text>
</comment>
<comment type="caution">
    <text evidence="16">The sequence shown here is derived from an EMBL/GenBank/DDBJ whole genome shotgun (WGS) entry which is preliminary data.</text>
</comment>
<keyword evidence="12" id="KW-0119">Carbohydrate metabolism</keyword>
<comment type="pathway">
    <text evidence="1">Glycan biosynthesis; glycogen biosynthesis.</text>
</comment>
<evidence type="ECO:0000256" key="6">
    <source>
        <dbReference type="ARBA" id="ARBA00022600"/>
    </source>
</evidence>
<reference evidence="16 17" key="1">
    <citation type="submission" date="2020-08" db="EMBL/GenBank/DDBJ databases">
        <title>Genomic Encyclopedia of Type Strains, Phase IV (KMG-IV): sequencing the most valuable type-strain genomes for metagenomic binning, comparative biology and taxonomic classification.</title>
        <authorList>
            <person name="Goeker M."/>
        </authorList>
    </citation>
    <scope>NUCLEOTIDE SEQUENCE [LARGE SCALE GENOMIC DNA]</scope>
    <source>
        <strain evidence="16 17">DSM 44197</strain>
    </source>
</reference>
<evidence type="ECO:0000256" key="12">
    <source>
        <dbReference type="ARBA" id="ARBA00023277"/>
    </source>
</evidence>
<organism evidence="16 17">
    <name type="scientific">Actinomadura namibiensis</name>
    <dbReference type="NCBI Taxonomy" id="182080"/>
    <lineage>
        <taxon>Bacteria</taxon>
        <taxon>Bacillati</taxon>
        <taxon>Actinomycetota</taxon>
        <taxon>Actinomycetes</taxon>
        <taxon>Streptosporangiales</taxon>
        <taxon>Thermomonosporaceae</taxon>
        <taxon>Actinomadura</taxon>
    </lineage>
</organism>
<dbReference type="RefSeq" id="WP_312897757.1">
    <property type="nucleotide sequence ID" value="NZ_BAAALP010000003.1"/>
</dbReference>
<dbReference type="EC" id="2.7.1.175" evidence="4"/>
<dbReference type="AlphaFoldDB" id="A0A7W3LJH2"/>
<evidence type="ECO:0000256" key="5">
    <source>
        <dbReference type="ARBA" id="ARBA00013882"/>
    </source>
</evidence>
<keyword evidence="7 16" id="KW-0808">Transferase</keyword>
<dbReference type="InterPro" id="IPR011009">
    <property type="entry name" value="Kinase-like_dom_sf"/>
</dbReference>
<dbReference type="GO" id="GO:0005978">
    <property type="term" value="P:glycogen biosynthetic process"/>
    <property type="evidence" value="ECO:0007669"/>
    <property type="project" value="UniProtKB-UniPathway"/>
</dbReference>
<name>A0A7W3LJH2_ACTNM</name>
<dbReference type="Pfam" id="PF18085">
    <property type="entry name" value="Mak_N_cap"/>
    <property type="match status" value="1"/>
</dbReference>
<evidence type="ECO:0000256" key="13">
    <source>
        <dbReference type="ARBA" id="ARBA00031251"/>
    </source>
</evidence>
<keyword evidence="6" id="KW-0321">Glycogen metabolism</keyword>
<evidence type="ECO:0000256" key="1">
    <source>
        <dbReference type="ARBA" id="ARBA00004964"/>
    </source>
</evidence>